<evidence type="ECO:0000313" key="1">
    <source>
        <dbReference type="EMBL" id="KKN73146.1"/>
    </source>
</evidence>
<proteinExistence type="predicted"/>
<dbReference type="EMBL" id="LAZR01000349">
    <property type="protein sequence ID" value="KKN73146.1"/>
    <property type="molecule type" value="Genomic_DNA"/>
</dbReference>
<dbReference type="AlphaFoldDB" id="A0A0F9VI05"/>
<reference evidence="1" key="1">
    <citation type="journal article" date="2015" name="Nature">
        <title>Complex archaea that bridge the gap between prokaryotes and eukaryotes.</title>
        <authorList>
            <person name="Spang A."/>
            <person name="Saw J.H."/>
            <person name="Jorgensen S.L."/>
            <person name="Zaremba-Niedzwiedzka K."/>
            <person name="Martijn J."/>
            <person name="Lind A.E."/>
            <person name="van Eijk R."/>
            <person name="Schleper C."/>
            <person name="Guy L."/>
            <person name="Ettema T.J."/>
        </authorList>
    </citation>
    <scope>NUCLEOTIDE SEQUENCE</scope>
</reference>
<protein>
    <submittedName>
        <fullName evidence="1">Uncharacterized protein</fullName>
    </submittedName>
</protein>
<comment type="caution">
    <text evidence="1">The sequence shown here is derived from an EMBL/GenBank/DDBJ whole genome shotgun (WGS) entry which is preliminary data.</text>
</comment>
<accession>A0A0F9VI05</accession>
<gene>
    <name evidence="1" type="ORF">LCGC14_0403180</name>
</gene>
<name>A0A0F9VI05_9ZZZZ</name>
<sequence>MRIVPGDIFLKMPTGTRFREVNLNNNKPFGPILTKTGNRTADIGDRVIGYYFKYPDGEESSACMPCPSACKNAIID</sequence>
<organism evidence="1">
    <name type="scientific">marine sediment metagenome</name>
    <dbReference type="NCBI Taxonomy" id="412755"/>
    <lineage>
        <taxon>unclassified sequences</taxon>
        <taxon>metagenomes</taxon>
        <taxon>ecological metagenomes</taxon>
    </lineage>
</organism>